<feature type="domain" description="Peptidoglycan binding" evidence="2">
    <location>
        <begin position="116"/>
        <end position="181"/>
    </location>
</feature>
<evidence type="ECO:0000259" key="2">
    <source>
        <dbReference type="Pfam" id="PF09374"/>
    </source>
</evidence>
<dbReference type="SUPFAM" id="SSF53955">
    <property type="entry name" value="Lysozyme-like"/>
    <property type="match status" value="1"/>
</dbReference>
<evidence type="ECO:0000259" key="1">
    <source>
        <dbReference type="Pfam" id="PF05838"/>
    </source>
</evidence>
<keyword evidence="4" id="KW-1185">Reference proteome</keyword>
<dbReference type="InterPro" id="IPR023346">
    <property type="entry name" value="Lysozyme-like_dom_sf"/>
</dbReference>
<comment type="caution">
    <text evidence="3">The sequence shown here is derived from an EMBL/GenBank/DDBJ whole genome shotgun (WGS) entry which is preliminary data.</text>
</comment>
<evidence type="ECO:0000313" key="3">
    <source>
        <dbReference type="EMBL" id="CAD7288193.1"/>
    </source>
</evidence>
<gene>
    <name evidence="3" type="ORF">LMG8286_01184</name>
</gene>
<dbReference type="Gene3D" id="1.20.141.10">
    <property type="entry name" value="Chitosanase, subunit A, domain 1"/>
    <property type="match status" value="1"/>
</dbReference>
<organism evidence="3 4">
    <name type="scientific">Campylobacter suis</name>
    <dbReference type="NCBI Taxonomy" id="2790657"/>
    <lineage>
        <taxon>Bacteria</taxon>
        <taxon>Pseudomonadati</taxon>
        <taxon>Campylobacterota</taxon>
        <taxon>Epsilonproteobacteria</taxon>
        <taxon>Campylobacterales</taxon>
        <taxon>Campylobacteraceae</taxon>
        <taxon>Campylobacter</taxon>
    </lineage>
</organism>
<reference evidence="3 4" key="1">
    <citation type="submission" date="2020-11" db="EMBL/GenBank/DDBJ databases">
        <authorList>
            <person name="Peeters C."/>
        </authorList>
    </citation>
    <scope>NUCLEOTIDE SEQUENCE [LARGE SCALE GENOMIC DNA]</scope>
    <source>
        <strain evidence="3 4">LMG 8286</strain>
    </source>
</reference>
<dbReference type="RefSeq" id="WP_230056938.1">
    <property type="nucleotide sequence ID" value="NZ_CAJHOE010000002.1"/>
</dbReference>
<dbReference type="Pfam" id="PF05838">
    <property type="entry name" value="Glyco_hydro_108"/>
    <property type="match status" value="1"/>
</dbReference>
<feature type="domain" description="TtsA-like Glycoside hydrolase family 108" evidence="1">
    <location>
        <begin position="31"/>
        <end position="112"/>
    </location>
</feature>
<evidence type="ECO:0008006" key="5">
    <source>
        <dbReference type="Google" id="ProtNLM"/>
    </source>
</evidence>
<dbReference type="InterPro" id="IPR018537">
    <property type="entry name" value="Peptidoglycan-bd_3"/>
</dbReference>
<dbReference type="Pfam" id="PF09374">
    <property type="entry name" value="PG_binding_3"/>
    <property type="match status" value="1"/>
</dbReference>
<name>A0ABM8Q5X9_9BACT</name>
<sequence length="184" mass="21294">MANFNNAYKLMLGFEFENPSTALHKNSTENGLTFMGIYEIAHPGWAGWLIIKDTLRMLGDIKKASIALHQDENLKEMVAKFYRINFWDKIRGDEIISQHCANEIFCFAVNAGVRQAIKIAQRVVGVVDDGYFGAQTLRALNSYDEAKFNKEYDRLELAYYNRLIEKNQKLAVYKKGWERRAKEI</sequence>
<evidence type="ECO:0000313" key="4">
    <source>
        <dbReference type="Proteomes" id="UP000789359"/>
    </source>
</evidence>
<dbReference type="Proteomes" id="UP000789359">
    <property type="component" value="Unassembled WGS sequence"/>
</dbReference>
<protein>
    <recommendedName>
        <fullName evidence="5">Peptidoglycan domain protein</fullName>
    </recommendedName>
</protein>
<dbReference type="InterPro" id="IPR008565">
    <property type="entry name" value="TtsA-like_GH18_dom"/>
</dbReference>
<accession>A0ABM8Q5X9</accession>
<dbReference type="EMBL" id="CAJHOE010000002">
    <property type="protein sequence ID" value="CAD7288193.1"/>
    <property type="molecule type" value="Genomic_DNA"/>
</dbReference>
<proteinExistence type="predicted"/>